<dbReference type="Proteomes" id="UP000481288">
    <property type="component" value="Unassembled WGS sequence"/>
</dbReference>
<protein>
    <submittedName>
        <fullName evidence="2">Uncharacterized protein</fullName>
    </submittedName>
</protein>
<dbReference type="AlphaFoldDB" id="A0A7D8V136"/>
<name>A0A7D8V136_9HELO</name>
<keyword evidence="1" id="KW-0472">Membrane</keyword>
<sequence>MGSVIYLTIEQSHSFSSSDPRYWSSMTIGPEPPNRTDAFLRRTCTPATLATCWEMLISSFCSLITTSYTLHNELRQRTNPISIPTTSSSSSPETPLLAFNPGHMPFILDPSPPLMLAACLALGCAISSFAYRRQEHDRYQAPIFILAITAATLCGLLLDVGSDVVMLGLIPWAVCVAMGAST</sequence>
<dbReference type="OrthoDB" id="4768569at2759"/>
<proteinExistence type="predicted"/>
<evidence type="ECO:0000256" key="1">
    <source>
        <dbReference type="SAM" id="Phobius"/>
    </source>
</evidence>
<organism evidence="2 3">
    <name type="scientific">Lachnellula cervina</name>
    <dbReference type="NCBI Taxonomy" id="1316786"/>
    <lineage>
        <taxon>Eukaryota</taxon>
        <taxon>Fungi</taxon>
        <taxon>Dikarya</taxon>
        <taxon>Ascomycota</taxon>
        <taxon>Pezizomycotina</taxon>
        <taxon>Leotiomycetes</taxon>
        <taxon>Helotiales</taxon>
        <taxon>Lachnaceae</taxon>
        <taxon>Lachnellula</taxon>
    </lineage>
</organism>
<feature type="transmembrane region" description="Helical" evidence="1">
    <location>
        <begin position="114"/>
        <end position="132"/>
    </location>
</feature>
<evidence type="ECO:0000313" key="2">
    <source>
        <dbReference type="EMBL" id="TVY57898.1"/>
    </source>
</evidence>
<feature type="non-terminal residue" evidence="2">
    <location>
        <position position="182"/>
    </location>
</feature>
<feature type="transmembrane region" description="Helical" evidence="1">
    <location>
        <begin position="139"/>
        <end position="158"/>
    </location>
</feature>
<gene>
    <name evidence="2" type="ORF">LCER1_G001438</name>
</gene>
<accession>A0A7D8V136</accession>
<dbReference type="EMBL" id="QGMG01000069">
    <property type="protein sequence ID" value="TVY57898.1"/>
    <property type="molecule type" value="Genomic_DNA"/>
</dbReference>
<keyword evidence="1" id="KW-1133">Transmembrane helix</keyword>
<comment type="caution">
    <text evidence="2">The sequence shown here is derived from an EMBL/GenBank/DDBJ whole genome shotgun (WGS) entry which is preliminary data.</text>
</comment>
<keyword evidence="1" id="KW-0812">Transmembrane</keyword>
<keyword evidence="3" id="KW-1185">Reference proteome</keyword>
<evidence type="ECO:0000313" key="3">
    <source>
        <dbReference type="Proteomes" id="UP000481288"/>
    </source>
</evidence>
<reference evidence="2 3" key="1">
    <citation type="submission" date="2018-05" db="EMBL/GenBank/DDBJ databases">
        <title>Whole genome sequencing for identification of molecular markers to develop diagnostic detection tools for the regulated plant pathogen Lachnellula willkommii.</title>
        <authorList>
            <person name="Giroux E."/>
            <person name="Bilodeau G."/>
        </authorList>
    </citation>
    <scope>NUCLEOTIDE SEQUENCE [LARGE SCALE GENOMIC DNA]</scope>
    <source>
        <strain evidence="2 3">CBS 625.97</strain>
    </source>
</reference>